<dbReference type="Proteomes" id="UP001519460">
    <property type="component" value="Unassembled WGS sequence"/>
</dbReference>
<organism evidence="3 4">
    <name type="scientific">Batillaria attramentaria</name>
    <dbReference type="NCBI Taxonomy" id="370345"/>
    <lineage>
        <taxon>Eukaryota</taxon>
        <taxon>Metazoa</taxon>
        <taxon>Spiralia</taxon>
        <taxon>Lophotrochozoa</taxon>
        <taxon>Mollusca</taxon>
        <taxon>Gastropoda</taxon>
        <taxon>Caenogastropoda</taxon>
        <taxon>Sorbeoconcha</taxon>
        <taxon>Cerithioidea</taxon>
        <taxon>Batillariidae</taxon>
        <taxon>Batillaria</taxon>
    </lineage>
</organism>
<feature type="transmembrane region" description="Helical" evidence="2">
    <location>
        <begin position="30"/>
        <end position="50"/>
    </location>
</feature>
<proteinExistence type="predicted"/>
<name>A0ABD0KCA9_9CAEN</name>
<protein>
    <submittedName>
        <fullName evidence="3">Uncharacterized protein</fullName>
    </submittedName>
</protein>
<evidence type="ECO:0000256" key="2">
    <source>
        <dbReference type="SAM" id="Phobius"/>
    </source>
</evidence>
<keyword evidence="2" id="KW-0812">Transmembrane</keyword>
<keyword evidence="4" id="KW-1185">Reference proteome</keyword>
<evidence type="ECO:0000313" key="3">
    <source>
        <dbReference type="EMBL" id="KAK7484728.1"/>
    </source>
</evidence>
<evidence type="ECO:0000313" key="4">
    <source>
        <dbReference type="Proteomes" id="UP001519460"/>
    </source>
</evidence>
<dbReference type="AlphaFoldDB" id="A0ABD0KCA9"/>
<keyword evidence="2" id="KW-1133">Transmembrane helix</keyword>
<feature type="compositionally biased region" description="Low complexity" evidence="1">
    <location>
        <begin position="67"/>
        <end position="81"/>
    </location>
</feature>
<accession>A0ABD0KCA9</accession>
<feature type="region of interest" description="Disordered" evidence="1">
    <location>
        <begin position="62"/>
        <end position="89"/>
    </location>
</feature>
<reference evidence="3 4" key="1">
    <citation type="journal article" date="2023" name="Sci. Data">
        <title>Genome assembly of the Korean intertidal mud-creeper Batillaria attramentaria.</title>
        <authorList>
            <person name="Patra A.K."/>
            <person name="Ho P.T."/>
            <person name="Jun S."/>
            <person name="Lee S.J."/>
            <person name="Kim Y."/>
            <person name="Won Y.J."/>
        </authorList>
    </citation>
    <scope>NUCLEOTIDE SEQUENCE [LARGE SCALE GENOMIC DNA]</scope>
    <source>
        <strain evidence="3">Wonlab-2016</strain>
    </source>
</reference>
<keyword evidence="2" id="KW-0472">Membrane</keyword>
<evidence type="ECO:0000256" key="1">
    <source>
        <dbReference type="SAM" id="MobiDB-lite"/>
    </source>
</evidence>
<sequence>MFSGKQLKIWKTAMSIGAVLRLFRRHSIHIFILGALAIYLFLSGLVLPFWSHAARVNKLSLLDSNDDYPTSSDNDSDNSSNRSDDNGPRYKIFLGLNGDDVYYEVDDDEEDDAVSLKMDIGSCK</sequence>
<comment type="caution">
    <text evidence="3">The sequence shown here is derived from an EMBL/GenBank/DDBJ whole genome shotgun (WGS) entry which is preliminary data.</text>
</comment>
<dbReference type="EMBL" id="JACVVK020000205">
    <property type="protein sequence ID" value="KAK7484728.1"/>
    <property type="molecule type" value="Genomic_DNA"/>
</dbReference>
<gene>
    <name evidence="3" type="ORF">BaRGS_00024013</name>
</gene>